<reference evidence="1" key="1">
    <citation type="journal article" date="2021" name="PeerJ">
        <title>Extensive microbial diversity within the chicken gut microbiome revealed by metagenomics and culture.</title>
        <authorList>
            <person name="Gilroy R."/>
            <person name="Ravi A."/>
            <person name="Getino M."/>
            <person name="Pursley I."/>
            <person name="Horton D.L."/>
            <person name="Alikhan N.F."/>
            <person name="Baker D."/>
            <person name="Gharbi K."/>
            <person name="Hall N."/>
            <person name="Watson M."/>
            <person name="Adriaenssens E.M."/>
            <person name="Foster-Nyarko E."/>
            <person name="Jarju S."/>
            <person name="Secka A."/>
            <person name="Antonio M."/>
            <person name="Oren A."/>
            <person name="Chaudhuri R.R."/>
            <person name="La Ragione R."/>
            <person name="Hildebrand F."/>
            <person name="Pallen M.J."/>
        </authorList>
    </citation>
    <scope>NUCLEOTIDE SEQUENCE</scope>
    <source>
        <strain evidence="1">CHK193-16274</strain>
    </source>
</reference>
<sequence>MNVIVANKYQSMLEGLQIDVIKSLNGEFEADEIVNQFQNFFYQRMILDITAIKNYQDIRNLQKLSISLDMSKVILLLDDSPESSSPSYLSKLISMGIYNFTRNLDGIMYLYNNPNSYRDVAQYQQLDNFTTTAAQAQGAAMRGAPMNSNVAMQMTRVIGVKNVTDSSGATTLIYMMKKHLEKNYSVGVVEVNKRDFMFFKEKDIYSADDSNAQSIINAH</sequence>
<accession>A0A921GDR2</accession>
<dbReference type="EMBL" id="DYWV01000366">
    <property type="protein sequence ID" value="HJF41390.1"/>
    <property type="molecule type" value="Genomic_DNA"/>
</dbReference>
<name>A0A921GDR2_9FIRM</name>
<feature type="non-terminal residue" evidence="1">
    <location>
        <position position="219"/>
    </location>
</feature>
<protein>
    <submittedName>
        <fullName evidence="1">Uncharacterized protein</fullName>
    </submittedName>
</protein>
<organism evidence="1 2">
    <name type="scientific">Thomasclavelia spiroformis</name>
    <dbReference type="NCBI Taxonomy" id="29348"/>
    <lineage>
        <taxon>Bacteria</taxon>
        <taxon>Bacillati</taxon>
        <taxon>Bacillota</taxon>
        <taxon>Erysipelotrichia</taxon>
        <taxon>Erysipelotrichales</taxon>
        <taxon>Coprobacillaceae</taxon>
        <taxon>Thomasclavelia</taxon>
    </lineage>
</organism>
<evidence type="ECO:0000313" key="2">
    <source>
        <dbReference type="Proteomes" id="UP000749320"/>
    </source>
</evidence>
<reference evidence="1" key="2">
    <citation type="submission" date="2021-09" db="EMBL/GenBank/DDBJ databases">
        <authorList>
            <person name="Gilroy R."/>
        </authorList>
    </citation>
    <scope>NUCLEOTIDE SEQUENCE</scope>
    <source>
        <strain evidence="1">CHK193-16274</strain>
    </source>
</reference>
<comment type="caution">
    <text evidence="1">The sequence shown here is derived from an EMBL/GenBank/DDBJ whole genome shotgun (WGS) entry which is preliminary data.</text>
</comment>
<dbReference type="Proteomes" id="UP000749320">
    <property type="component" value="Unassembled WGS sequence"/>
</dbReference>
<dbReference type="AlphaFoldDB" id="A0A921GDR2"/>
<proteinExistence type="predicted"/>
<gene>
    <name evidence="1" type="ORF">K8V91_10745</name>
</gene>
<evidence type="ECO:0000313" key="1">
    <source>
        <dbReference type="EMBL" id="HJF41390.1"/>
    </source>
</evidence>